<proteinExistence type="predicted"/>
<sequence>MLLAALYVTMSGVAKGLRQHAEPVRNTPGSMAMQIEVVGLRFKPAGKILQYAANAVALHRGEKCVAESENGLELATVVTAPHLAEMPGDQYDLKPVLRKATLQDFAQAEALSQRGQEAFVLCRQRIHEVALPMKLVSVDFTLDGHKAIFYFTAAGRVDFRSLVRYLAGALKVRIEMRQIGPRDETKKLGGYGVCGRPLCCSTFLTEFAPISVRMAKEQGVALNPSRISGVCGRLKCCLAYETAVYKAIRDELPNIGDVYVTAEGPGRVVDITVVGEAFAVELDESGERVFIRLSSAEERTNNCTGCGNQGYTPGHAGDAH</sequence>
<dbReference type="AlphaFoldDB" id="A0A937VWR4"/>
<evidence type="ECO:0000313" key="3">
    <source>
        <dbReference type="Proteomes" id="UP000712673"/>
    </source>
</evidence>
<dbReference type="PROSITE" id="PS51411">
    <property type="entry name" value="PSP1_C"/>
    <property type="match status" value="1"/>
</dbReference>
<comment type="caution">
    <text evidence="2">The sequence shown here is derived from an EMBL/GenBank/DDBJ whole genome shotgun (WGS) entry which is preliminary data.</text>
</comment>
<gene>
    <name evidence="2" type="ORF">FJZ47_01500</name>
</gene>
<dbReference type="Pfam" id="PF04468">
    <property type="entry name" value="PSP1"/>
    <property type="match status" value="1"/>
</dbReference>
<feature type="domain" description="PSP1 C-terminal" evidence="1">
    <location>
        <begin position="94"/>
        <end position="179"/>
    </location>
</feature>
<organism evidence="2 3">
    <name type="scientific">Tectimicrobiota bacterium</name>
    <dbReference type="NCBI Taxonomy" id="2528274"/>
    <lineage>
        <taxon>Bacteria</taxon>
        <taxon>Pseudomonadati</taxon>
        <taxon>Nitrospinota/Tectimicrobiota group</taxon>
        <taxon>Candidatus Tectimicrobiota</taxon>
    </lineage>
</organism>
<protein>
    <submittedName>
        <fullName evidence="2">Stage 0 sporulation family protein</fullName>
    </submittedName>
</protein>
<evidence type="ECO:0000259" key="1">
    <source>
        <dbReference type="PROSITE" id="PS51411"/>
    </source>
</evidence>
<reference evidence="2" key="1">
    <citation type="submission" date="2019-03" db="EMBL/GenBank/DDBJ databases">
        <title>Lake Tanganyika Metagenome-Assembled Genomes (MAGs).</title>
        <authorList>
            <person name="Tran P."/>
        </authorList>
    </citation>
    <scope>NUCLEOTIDE SEQUENCE</scope>
    <source>
        <strain evidence="2">K_DeepCast_65m_m2_066</strain>
    </source>
</reference>
<dbReference type="InterPro" id="IPR007557">
    <property type="entry name" value="PSP1_C"/>
</dbReference>
<dbReference type="PANTHER" id="PTHR43830">
    <property type="entry name" value="PROTEIN PSP1"/>
    <property type="match status" value="1"/>
</dbReference>
<evidence type="ECO:0000313" key="2">
    <source>
        <dbReference type="EMBL" id="MBM3222468.1"/>
    </source>
</evidence>
<name>A0A937VWR4_UNCTE</name>
<dbReference type="NCBIfam" id="NF041131">
    <property type="entry name" value="RicT_YaaT_fam"/>
    <property type="match status" value="1"/>
</dbReference>
<dbReference type="EMBL" id="VGLS01000022">
    <property type="protein sequence ID" value="MBM3222468.1"/>
    <property type="molecule type" value="Genomic_DNA"/>
</dbReference>
<accession>A0A937VWR4</accession>
<dbReference type="GO" id="GO:0005737">
    <property type="term" value="C:cytoplasm"/>
    <property type="evidence" value="ECO:0007669"/>
    <property type="project" value="TreeGrafter"/>
</dbReference>
<dbReference type="InterPro" id="IPR047767">
    <property type="entry name" value="PSP1-like"/>
</dbReference>
<dbReference type="PANTHER" id="PTHR43830:SF3">
    <property type="entry name" value="PROTEIN PSP1"/>
    <property type="match status" value="1"/>
</dbReference>
<dbReference type="Proteomes" id="UP000712673">
    <property type="component" value="Unassembled WGS sequence"/>
</dbReference>